<comment type="caution">
    <text evidence="1">The sequence shown here is derived from an EMBL/GenBank/DDBJ whole genome shotgun (WGS) entry which is preliminary data.</text>
</comment>
<protein>
    <submittedName>
        <fullName evidence="1">Uncharacterized protein</fullName>
    </submittedName>
</protein>
<dbReference type="STRING" id="1231623.Tasa_041_046"/>
<evidence type="ECO:0000313" key="2">
    <source>
        <dbReference type="Proteomes" id="UP000032679"/>
    </source>
</evidence>
<dbReference type="RefSeq" id="WP_048850240.1">
    <property type="nucleotide sequence ID" value="NZ_BALE01000041.1"/>
</dbReference>
<name>A0A0D6MPA2_9PROT</name>
<dbReference type="AlphaFoldDB" id="A0A0D6MPA2"/>
<organism evidence="1 2">
    <name type="scientific">Tanticharoenia sakaeratensis NBRC 103193</name>
    <dbReference type="NCBI Taxonomy" id="1231623"/>
    <lineage>
        <taxon>Bacteria</taxon>
        <taxon>Pseudomonadati</taxon>
        <taxon>Pseudomonadota</taxon>
        <taxon>Alphaproteobacteria</taxon>
        <taxon>Acetobacterales</taxon>
        <taxon>Acetobacteraceae</taxon>
        <taxon>Tanticharoenia</taxon>
    </lineage>
</organism>
<proteinExistence type="predicted"/>
<dbReference type="OrthoDB" id="7278465at2"/>
<reference evidence="1 2" key="1">
    <citation type="submission" date="2012-10" db="EMBL/GenBank/DDBJ databases">
        <title>Genome sequencing of Tanticharoenia sakaeratensis NBRC 103193.</title>
        <authorList>
            <person name="Azuma Y."/>
            <person name="Hadano H."/>
            <person name="Hirakawa H."/>
            <person name="Matsushita K."/>
        </authorList>
    </citation>
    <scope>NUCLEOTIDE SEQUENCE [LARGE SCALE GENOMIC DNA]</scope>
    <source>
        <strain evidence="1 2">NBRC 103193</strain>
    </source>
</reference>
<sequence>MPRKPTTLAAYVRSQQDRREDRQNAALVGMPVKQFKRTREAKTIDRAVVALDNKIARSRRT</sequence>
<dbReference type="Proteomes" id="UP000032679">
    <property type="component" value="Unassembled WGS sequence"/>
</dbReference>
<gene>
    <name evidence="1" type="ORF">Tasa_041_046</name>
</gene>
<evidence type="ECO:0000313" key="1">
    <source>
        <dbReference type="EMBL" id="GAN55251.1"/>
    </source>
</evidence>
<keyword evidence="2" id="KW-1185">Reference proteome</keyword>
<dbReference type="EMBL" id="BALE01000041">
    <property type="protein sequence ID" value="GAN55251.1"/>
    <property type="molecule type" value="Genomic_DNA"/>
</dbReference>
<accession>A0A0D6MPA2</accession>